<feature type="transmembrane region" description="Helical" evidence="11">
    <location>
        <begin position="12"/>
        <end position="34"/>
    </location>
</feature>
<dbReference type="Pfam" id="PF00512">
    <property type="entry name" value="HisKA"/>
    <property type="match status" value="1"/>
</dbReference>
<evidence type="ECO:0000256" key="11">
    <source>
        <dbReference type="SAM" id="Phobius"/>
    </source>
</evidence>
<feature type="transmembrane region" description="Helical" evidence="11">
    <location>
        <begin position="225"/>
        <end position="248"/>
    </location>
</feature>
<evidence type="ECO:0000256" key="4">
    <source>
        <dbReference type="ARBA" id="ARBA00022553"/>
    </source>
</evidence>
<dbReference type="PRINTS" id="PR00344">
    <property type="entry name" value="BCTRLSENSOR"/>
</dbReference>
<keyword evidence="7" id="KW-0418">Kinase</keyword>
<evidence type="ECO:0000256" key="1">
    <source>
        <dbReference type="ARBA" id="ARBA00000085"/>
    </source>
</evidence>
<dbReference type="Gene3D" id="3.30.565.10">
    <property type="entry name" value="Histidine kinase-like ATPase, C-terminal domain"/>
    <property type="match status" value="1"/>
</dbReference>
<dbReference type="Gene3D" id="6.10.340.10">
    <property type="match status" value="1"/>
</dbReference>
<dbReference type="PROSITE" id="PS50109">
    <property type="entry name" value="HIS_KIN"/>
    <property type="match status" value="1"/>
</dbReference>
<keyword evidence="4" id="KW-0597">Phosphoprotein</keyword>
<feature type="transmembrane region" description="Helical" evidence="11">
    <location>
        <begin position="193"/>
        <end position="213"/>
    </location>
</feature>
<dbReference type="InterPro" id="IPR050428">
    <property type="entry name" value="TCS_sensor_his_kinase"/>
</dbReference>
<dbReference type="InterPro" id="IPR036097">
    <property type="entry name" value="HisK_dim/P_sf"/>
</dbReference>
<feature type="domain" description="Histidine kinase" evidence="12">
    <location>
        <begin position="313"/>
        <end position="512"/>
    </location>
</feature>
<name>A0A381T253_9ZZZZ</name>
<dbReference type="SMART" id="SM00387">
    <property type="entry name" value="HATPase_c"/>
    <property type="match status" value="1"/>
</dbReference>
<keyword evidence="5" id="KW-0808">Transferase</keyword>
<dbReference type="PROSITE" id="PS50885">
    <property type="entry name" value="HAMP"/>
    <property type="match status" value="1"/>
</dbReference>
<dbReference type="AlphaFoldDB" id="A0A381T253"/>
<protein>
    <recommendedName>
        <fullName evidence="3">histidine kinase</fullName>
        <ecNumber evidence="3">2.7.13.3</ecNumber>
    </recommendedName>
</protein>
<keyword evidence="6 11" id="KW-0812">Transmembrane</keyword>
<dbReference type="SMART" id="SM00388">
    <property type="entry name" value="HisKA"/>
    <property type="match status" value="1"/>
</dbReference>
<keyword evidence="9" id="KW-0902">Two-component regulatory system</keyword>
<sequence length="519" mass="56617">VIKMIRFRLRTVLVGLSLIVMILPLAGIQILRLYESALVRQTESELLAQGVFVTAMYRRSFQAMTESQAEPAHQDFRVNPTKQISGELDLATTEIQPSFTTIDEQEPPDPVARAIGLTLEPVLVEASKTTFAEIYVSDHHGRIVASTENALEQSIDADDPINAVFSGTSMSQLRRISTVEPSGFIGFGSRSNLAVLVALPIIENGTVMGAVVLSRPPPNIFTALYAKRLLLLEAAGVLLAVVVLISIFTSRTVVNPIQRLAKEADLVARGKQQTFDDNHVYRTLEVDQLAKRLKDMADALQLRSHYIRDFARHVSHEFKTPIAAIKGAVEVLEDHAGDMTVQERAKFMGNVRSDLARLERLTNGLLELATAEMSRATDVSCVLADVAGEFRRASIDGATRTPMAIPEKNLGAILTHLIKNAEQHGAHSIEIHSAIVGQQLQIDVTDDGEGITDSNKHLVFDPFFTTYRDGGGTGLGLSIARAIARNADGDLDYIAEAVGTGTTFRLAIPLARSHDQFNP</sequence>
<proteinExistence type="predicted"/>
<dbReference type="InterPro" id="IPR003660">
    <property type="entry name" value="HAMP_dom"/>
</dbReference>
<evidence type="ECO:0000256" key="6">
    <source>
        <dbReference type="ARBA" id="ARBA00022692"/>
    </source>
</evidence>
<dbReference type="PANTHER" id="PTHR45436:SF5">
    <property type="entry name" value="SENSOR HISTIDINE KINASE TRCS"/>
    <property type="match status" value="1"/>
</dbReference>
<dbReference type="Pfam" id="PF00672">
    <property type="entry name" value="HAMP"/>
    <property type="match status" value="1"/>
</dbReference>
<dbReference type="InterPro" id="IPR005467">
    <property type="entry name" value="His_kinase_dom"/>
</dbReference>
<dbReference type="EC" id="2.7.13.3" evidence="3"/>
<organism evidence="14">
    <name type="scientific">marine metagenome</name>
    <dbReference type="NCBI Taxonomy" id="408172"/>
    <lineage>
        <taxon>unclassified sequences</taxon>
        <taxon>metagenomes</taxon>
        <taxon>ecological metagenomes</taxon>
    </lineage>
</organism>
<dbReference type="InterPro" id="IPR003594">
    <property type="entry name" value="HATPase_dom"/>
</dbReference>
<evidence type="ECO:0000256" key="8">
    <source>
        <dbReference type="ARBA" id="ARBA00022989"/>
    </source>
</evidence>
<dbReference type="Gene3D" id="1.10.287.130">
    <property type="match status" value="1"/>
</dbReference>
<dbReference type="InterPro" id="IPR036890">
    <property type="entry name" value="HATPase_C_sf"/>
</dbReference>
<evidence type="ECO:0000256" key="9">
    <source>
        <dbReference type="ARBA" id="ARBA00023012"/>
    </source>
</evidence>
<dbReference type="PANTHER" id="PTHR45436">
    <property type="entry name" value="SENSOR HISTIDINE KINASE YKOH"/>
    <property type="match status" value="1"/>
</dbReference>
<dbReference type="GO" id="GO:0000155">
    <property type="term" value="F:phosphorelay sensor kinase activity"/>
    <property type="evidence" value="ECO:0007669"/>
    <property type="project" value="InterPro"/>
</dbReference>
<evidence type="ECO:0000259" key="12">
    <source>
        <dbReference type="PROSITE" id="PS50109"/>
    </source>
</evidence>
<evidence type="ECO:0000313" key="14">
    <source>
        <dbReference type="EMBL" id="SVA08787.1"/>
    </source>
</evidence>
<dbReference type="InterPro" id="IPR003661">
    <property type="entry name" value="HisK_dim/P_dom"/>
</dbReference>
<evidence type="ECO:0000256" key="3">
    <source>
        <dbReference type="ARBA" id="ARBA00012438"/>
    </source>
</evidence>
<evidence type="ECO:0000259" key="13">
    <source>
        <dbReference type="PROSITE" id="PS50885"/>
    </source>
</evidence>
<evidence type="ECO:0000256" key="5">
    <source>
        <dbReference type="ARBA" id="ARBA00022679"/>
    </source>
</evidence>
<dbReference type="CDD" id="cd00082">
    <property type="entry name" value="HisKA"/>
    <property type="match status" value="1"/>
</dbReference>
<feature type="domain" description="HAMP" evidence="13">
    <location>
        <begin position="251"/>
        <end position="305"/>
    </location>
</feature>
<comment type="subcellular location">
    <subcellularLocation>
        <location evidence="2">Membrane</location>
    </subcellularLocation>
</comment>
<evidence type="ECO:0000256" key="2">
    <source>
        <dbReference type="ARBA" id="ARBA00004370"/>
    </source>
</evidence>
<accession>A0A381T253</accession>
<feature type="non-terminal residue" evidence="14">
    <location>
        <position position="1"/>
    </location>
</feature>
<dbReference type="GO" id="GO:0005886">
    <property type="term" value="C:plasma membrane"/>
    <property type="evidence" value="ECO:0007669"/>
    <property type="project" value="TreeGrafter"/>
</dbReference>
<comment type="catalytic activity">
    <reaction evidence="1">
        <text>ATP + protein L-histidine = ADP + protein N-phospho-L-histidine.</text>
        <dbReference type="EC" id="2.7.13.3"/>
    </reaction>
</comment>
<dbReference type="EMBL" id="UINC01003730">
    <property type="protein sequence ID" value="SVA08787.1"/>
    <property type="molecule type" value="Genomic_DNA"/>
</dbReference>
<reference evidence="14" key="1">
    <citation type="submission" date="2018-05" db="EMBL/GenBank/DDBJ databases">
        <authorList>
            <person name="Lanie J.A."/>
            <person name="Ng W.-L."/>
            <person name="Kazmierczak K.M."/>
            <person name="Andrzejewski T.M."/>
            <person name="Davidsen T.M."/>
            <person name="Wayne K.J."/>
            <person name="Tettelin H."/>
            <person name="Glass J.I."/>
            <person name="Rusch D."/>
            <person name="Podicherti R."/>
            <person name="Tsui H.-C.T."/>
            <person name="Winkler M.E."/>
        </authorList>
    </citation>
    <scope>NUCLEOTIDE SEQUENCE</scope>
</reference>
<dbReference type="SUPFAM" id="SSF55874">
    <property type="entry name" value="ATPase domain of HSP90 chaperone/DNA topoisomerase II/histidine kinase"/>
    <property type="match status" value="1"/>
</dbReference>
<keyword evidence="8 11" id="KW-1133">Transmembrane helix</keyword>
<dbReference type="Pfam" id="PF02518">
    <property type="entry name" value="HATPase_c"/>
    <property type="match status" value="1"/>
</dbReference>
<dbReference type="InterPro" id="IPR004358">
    <property type="entry name" value="Sig_transdc_His_kin-like_C"/>
</dbReference>
<keyword evidence="10 11" id="KW-0472">Membrane</keyword>
<gene>
    <name evidence="14" type="ORF">METZ01_LOCUS61641</name>
</gene>
<evidence type="ECO:0000256" key="10">
    <source>
        <dbReference type="ARBA" id="ARBA00023136"/>
    </source>
</evidence>
<dbReference type="SUPFAM" id="SSF47384">
    <property type="entry name" value="Homodimeric domain of signal transducing histidine kinase"/>
    <property type="match status" value="1"/>
</dbReference>
<evidence type="ECO:0000256" key="7">
    <source>
        <dbReference type="ARBA" id="ARBA00022777"/>
    </source>
</evidence>